<evidence type="ECO:0000256" key="1">
    <source>
        <dbReference type="SAM" id="Phobius"/>
    </source>
</evidence>
<dbReference type="InterPro" id="IPR000620">
    <property type="entry name" value="EamA_dom"/>
</dbReference>
<evidence type="ECO:0000259" key="2">
    <source>
        <dbReference type="Pfam" id="PF00892"/>
    </source>
</evidence>
<dbReference type="AlphaFoldDB" id="A0ABD5MBI2"/>
<evidence type="ECO:0000313" key="4">
    <source>
        <dbReference type="Proteomes" id="UP001570511"/>
    </source>
</evidence>
<evidence type="ECO:0000313" key="3">
    <source>
        <dbReference type="EMBL" id="MFA1609833.1"/>
    </source>
</evidence>
<feature type="domain" description="EamA" evidence="2">
    <location>
        <begin position="4"/>
        <end position="136"/>
    </location>
</feature>
<reference evidence="3 4" key="1">
    <citation type="submission" date="2024-08" db="EMBL/GenBank/DDBJ databases">
        <title>Halobellus sp. MBLA0158 whole genome sequence.</title>
        <authorList>
            <person name="Hwang C.Y."/>
            <person name="Cho E.-S."/>
            <person name="Seo M.-J."/>
        </authorList>
    </citation>
    <scope>NUCLEOTIDE SEQUENCE [LARGE SCALE GENOMIC DNA]</scope>
    <source>
        <strain evidence="3 4">MBLA0158</strain>
    </source>
</reference>
<keyword evidence="4" id="KW-1185">Reference proteome</keyword>
<feature type="transmembrane region" description="Helical" evidence="1">
    <location>
        <begin position="30"/>
        <end position="53"/>
    </location>
</feature>
<feature type="transmembrane region" description="Helical" evidence="1">
    <location>
        <begin position="65"/>
        <end position="86"/>
    </location>
</feature>
<feature type="transmembrane region" description="Helical" evidence="1">
    <location>
        <begin position="92"/>
        <end position="112"/>
    </location>
</feature>
<protein>
    <submittedName>
        <fullName evidence="3">EamA family transporter</fullName>
    </submittedName>
</protein>
<dbReference type="RefSeq" id="WP_372386904.1">
    <property type="nucleotide sequence ID" value="NZ_JBGNYA010000001.1"/>
</dbReference>
<name>A0ABD5MBI2_9EURY</name>
<comment type="caution">
    <text evidence="3">The sequence shown here is derived from an EMBL/GenBank/DDBJ whole genome shotgun (WGS) entry which is preliminary data.</text>
</comment>
<keyword evidence="1" id="KW-0812">Transmembrane</keyword>
<dbReference type="SUPFAM" id="SSF103481">
    <property type="entry name" value="Multidrug resistance efflux transporter EmrE"/>
    <property type="match status" value="1"/>
</dbReference>
<dbReference type="InterPro" id="IPR037185">
    <property type="entry name" value="EmrE-like"/>
</dbReference>
<proteinExistence type="predicted"/>
<organism evidence="3 4">
    <name type="scientific">Halobellus rubicundus</name>
    <dbReference type="NCBI Taxonomy" id="2996466"/>
    <lineage>
        <taxon>Archaea</taxon>
        <taxon>Methanobacteriati</taxon>
        <taxon>Methanobacteriota</taxon>
        <taxon>Stenosarchaea group</taxon>
        <taxon>Halobacteria</taxon>
        <taxon>Halobacteriales</taxon>
        <taxon>Haloferacaceae</taxon>
        <taxon>Halobellus</taxon>
    </lineage>
</organism>
<dbReference type="Proteomes" id="UP001570511">
    <property type="component" value="Unassembled WGS sequence"/>
</dbReference>
<gene>
    <name evidence="3" type="ORF">OS889_02260</name>
</gene>
<accession>A0ABD5MBI2</accession>
<keyword evidence="1" id="KW-0472">Membrane</keyword>
<feature type="transmembrane region" description="Helical" evidence="1">
    <location>
        <begin position="119"/>
        <end position="136"/>
    </location>
</feature>
<sequence>MISTGIALALGALLLFGGWAVTAGFATRSVSAVNAVFLSYVASIAIAGVYVLWAKRPITGTRTDVAFALASGAFLAAGSISFYAALTRGNMAIISAIAALYFVVPVVVGVLYLDVALSAANLAGLALAVVAVVLIAL</sequence>
<dbReference type="EMBL" id="JBGNYA010000001">
    <property type="protein sequence ID" value="MFA1609833.1"/>
    <property type="molecule type" value="Genomic_DNA"/>
</dbReference>
<dbReference type="Pfam" id="PF00892">
    <property type="entry name" value="EamA"/>
    <property type="match status" value="1"/>
</dbReference>
<keyword evidence="1" id="KW-1133">Transmembrane helix</keyword>